<proteinExistence type="predicted"/>
<evidence type="ECO:0000313" key="1">
    <source>
        <dbReference type="EMBL" id="EMM80428.1"/>
    </source>
</evidence>
<dbReference type="EMBL" id="AFLW02000192">
    <property type="protein sequence ID" value="EMM80428.1"/>
    <property type="molecule type" value="Genomic_DNA"/>
</dbReference>
<dbReference type="AlphaFoldDB" id="M6G626"/>
<name>M6G626_LEPIR</name>
<protein>
    <submittedName>
        <fullName evidence="1">Uncharacterized protein</fullName>
    </submittedName>
</protein>
<reference evidence="1 2" key="1">
    <citation type="submission" date="2013-01" db="EMBL/GenBank/DDBJ databases">
        <authorList>
            <person name="Harkins D.M."/>
            <person name="Durkin A.S."/>
            <person name="Brinkac L.M."/>
            <person name="Haft D.H."/>
            <person name="Selengut J.D."/>
            <person name="Sanka R."/>
            <person name="DePew J."/>
            <person name="Purushe J."/>
            <person name="Hospenthal D.R."/>
            <person name="Murray C.K."/>
            <person name="Pimentel G."/>
            <person name="Wasfy M."/>
            <person name="Parker T."/>
            <person name="Miller R.S."/>
            <person name="Vinetz J.M."/>
            <person name="Sutton G.G."/>
            <person name="Nierman W.C."/>
            <person name="Fouts D.E."/>
        </authorList>
    </citation>
    <scope>NUCLEOTIDE SEQUENCE [LARGE SCALE GENOMIC DNA]</scope>
    <source>
        <strain evidence="1 2">2006001854</strain>
    </source>
</reference>
<organism evidence="1 2">
    <name type="scientific">Leptospira interrogans str. 2006001854</name>
    <dbReference type="NCBI Taxonomy" id="1001590"/>
    <lineage>
        <taxon>Bacteria</taxon>
        <taxon>Pseudomonadati</taxon>
        <taxon>Spirochaetota</taxon>
        <taxon>Spirochaetia</taxon>
        <taxon>Leptospirales</taxon>
        <taxon>Leptospiraceae</taxon>
        <taxon>Leptospira</taxon>
    </lineage>
</organism>
<gene>
    <name evidence="1" type="ORF">LEP1GSC037_2191</name>
</gene>
<dbReference type="Proteomes" id="UP000012128">
    <property type="component" value="Unassembled WGS sequence"/>
</dbReference>
<sequence>MCFGRICDAPIVATNAFQSSAFESWIVILRFYYIRRRILRAEGLALSAVSHPCSTNFEALRFVLSHFVVLRIVQFVTLLLSLQMRFQSSAFESWIVILRFYYIRRRILRAEGLALSVVSHPCSTNFEALRFVLSTSCASNRICDAPIVATNAFQSSAFESWIVILRFYYIRRRILRAEGLALSVVSHPCSTNFEALRFVLSTSCASIAFVTLLLSLQMLSKVPRSSHGS</sequence>
<comment type="caution">
    <text evidence="1">The sequence shown here is derived from an EMBL/GenBank/DDBJ whole genome shotgun (WGS) entry which is preliminary data.</text>
</comment>
<evidence type="ECO:0000313" key="2">
    <source>
        <dbReference type="Proteomes" id="UP000012128"/>
    </source>
</evidence>
<accession>M6G626</accession>